<dbReference type="AlphaFoldDB" id="A0A4Z2FU01"/>
<protein>
    <submittedName>
        <fullName evidence="1">Uncharacterized protein</fullName>
    </submittedName>
</protein>
<gene>
    <name evidence="1" type="ORF">EYF80_045536</name>
</gene>
<evidence type="ECO:0000313" key="1">
    <source>
        <dbReference type="EMBL" id="TNN44253.1"/>
    </source>
</evidence>
<keyword evidence="2" id="KW-1185">Reference proteome</keyword>
<dbReference type="EMBL" id="SRLO01000915">
    <property type="protein sequence ID" value="TNN44253.1"/>
    <property type="molecule type" value="Genomic_DNA"/>
</dbReference>
<accession>A0A4Z2FU01</accession>
<dbReference type="Proteomes" id="UP000314294">
    <property type="component" value="Unassembled WGS sequence"/>
</dbReference>
<comment type="caution">
    <text evidence="1">The sequence shown here is derived from an EMBL/GenBank/DDBJ whole genome shotgun (WGS) entry which is preliminary data.</text>
</comment>
<sequence>MDKPPLFRLQKEILFVFKKYIPLYIHGERRFLSGEERRREELQWSKVWKRPLLKEATERLGDVLQPLMKSSSPS</sequence>
<reference evidence="1 2" key="1">
    <citation type="submission" date="2019-03" db="EMBL/GenBank/DDBJ databases">
        <title>First draft genome of Liparis tanakae, snailfish: a comprehensive survey of snailfish specific genes.</title>
        <authorList>
            <person name="Kim W."/>
            <person name="Song I."/>
            <person name="Jeong J.-H."/>
            <person name="Kim D."/>
            <person name="Kim S."/>
            <person name="Ryu S."/>
            <person name="Song J.Y."/>
            <person name="Lee S.K."/>
        </authorList>
    </citation>
    <scope>NUCLEOTIDE SEQUENCE [LARGE SCALE GENOMIC DNA]</scope>
    <source>
        <tissue evidence="1">Muscle</tissue>
    </source>
</reference>
<name>A0A4Z2FU01_9TELE</name>
<proteinExistence type="predicted"/>
<evidence type="ECO:0000313" key="2">
    <source>
        <dbReference type="Proteomes" id="UP000314294"/>
    </source>
</evidence>
<organism evidence="1 2">
    <name type="scientific">Liparis tanakae</name>
    <name type="common">Tanaka's snailfish</name>
    <dbReference type="NCBI Taxonomy" id="230148"/>
    <lineage>
        <taxon>Eukaryota</taxon>
        <taxon>Metazoa</taxon>
        <taxon>Chordata</taxon>
        <taxon>Craniata</taxon>
        <taxon>Vertebrata</taxon>
        <taxon>Euteleostomi</taxon>
        <taxon>Actinopterygii</taxon>
        <taxon>Neopterygii</taxon>
        <taxon>Teleostei</taxon>
        <taxon>Neoteleostei</taxon>
        <taxon>Acanthomorphata</taxon>
        <taxon>Eupercaria</taxon>
        <taxon>Perciformes</taxon>
        <taxon>Cottioidei</taxon>
        <taxon>Cottales</taxon>
        <taxon>Liparidae</taxon>
        <taxon>Liparis</taxon>
    </lineage>
</organism>